<organism evidence="2 3">
    <name type="scientific">Pseudoflavonifractor capillosus ATCC 29799</name>
    <dbReference type="NCBI Taxonomy" id="411467"/>
    <lineage>
        <taxon>Bacteria</taxon>
        <taxon>Bacillati</taxon>
        <taxon>Bacillota</taxon>
        <taxon>Clostridia</taxon>
        <taxon>Eubacteriales</taxon>
        <taxon>Oscillospiraceae</taxon>
        <taxon>Pseudoflavonifractor</taxon>
    </lineage>
</organism>
<dbReference type="Proteomes" id="UP000003639">
    <property type="component" value="Unassembled WGS sequence"/>
</dbReference>
<sequence>MQKKYIVPSFFHVFPSVFGLSFLFLQSTIKLIAKSDCSLYNIL</sequence>
<gene>
    <name evidence="2" type="ORF">BACCAP_00542</name>
</gene>
<keyword evidence="1" id="KW-0812">Transmembrane</keyword>
<proteinExistence type="predicted"/>
<feature type="transmembrane region" description="Helical" evidence="1">
    <location>
        <begin position="6"/>
        <end position="25"/>
    </location>
</feature>
<accession>A6NQS1</accession>
<reference evidence="2 3" key="1">
    <citation type="submission" date="2007-04" db="EMBL/GenBank/DDBJ databases">
        <authorList>
            <person name="Fulton L."/>
            <person name="Clifton S."/>
            <person name="Fulton B."/>
            <person name="Xu J."/>
            <person name="Minx P."/>
            <person name="Pepin K.H."/>
            <person name="Johnson M."/>
            <person name="Thiruvilangam P."/>
            <person name="Bhonagiri V."/>
            <person name="Nash W.E."/>
            <person name="Mardis E.R."/>
            <person name="Wilson R.K."/>
        </authorList>
    </citation>
    <scope>NUCLEOTIDE SEQUENCE [LARGE SCALE GENOMIC DNA]</scope>
    <source>
        <strain evidence="2 3">ATCC 29799</strain>
    </source>
</reference>
<keyword evidence="3" id="KW-1185">Reference proteome</keyword>
<evidence type="ECO:0000313" key="3">
    <source>
        <dbReference type="Proteomes" id="UP000003639"/>
    </source>
</evidence>
<evidence type="ECO:0000313" key="2">
    <source>
        <dbReference type="EMBL" id="EDN01417.1"/>
    </source>
</evidence>
<protein>
    <submittedName>
        <fullName evidence="2">Uncharacterized protein</fullName>
    </submittedName>
</protein>
<comment type="caution">
    <text evidence="2">The sequence shown here is derived from an EMBL/GenBank/DDBJ whole genome shotgun (WGS) entry which is preliminary data.</text>
</comment>
<keyword evidence="1" id="KW-0472">Membrane</keyword>
<dbReference type="EMBL" id="AAXG02000005">
    <property type="protein sequence ID" value="EDN01417.1"/>
    <property type="molecule type" value="Genomic_DNA"/>
</dbReference>
<evidence type="ECO:0000256" key="1">
    <source>
        <dbReference type="SAM" id="Phobius"/>
    </source>
</evidence>
<dbReference type="STRING" id="411467.BACCAP_00542"/>
<dbReference type="AlphaFoldDB" id="A6NQS1"/>
<keyword evidence="1" id="KW-1133">Transmembrane helix</keyword>
<reference evidence="2 3" key="2">
    <citation type="submission" date="2007-06" db="EMBL/GenBank/DDBJ databases">
        <title>Draft genome sequence of Pseudoflavonifractor capillosus ATCC 29799.</title>
        <authorList>
            <person name="Sudarsanam P."/>
            <person name="Ley R."/>
            <person name="Guruge J."/>
            <person name="Turnbaugh P.J."/>
            <person name="Mahowald M."/>
            <person name="Liep D."/>
            <person name="Gordon J."/>
        </authorList>
    </citation>
    <scope>NUCLEOTIDE SEQUENCE [LARGE SCALE GENOMIC DNA]</scope>
    <source>
        <strain evidence="2 3">ATCC 29799</strain>
    </source>
</reference>
<name>A6NQS1_9FIRM</name>